<evidence type="ECO:0000313" key="2">
    <source>
        <dbReference type="EMBL" id="PLW20766.1"/>
    </source>
</evidence>
<organism evidence="2 3">
    <name type="scientific">Puccinia coronata f. sp. avenae</name>
    <dbReference type="NCBI Taxonomy" id="200324"/>
    <lineage>
        <taxon>Eukaryota</taxon>
        <taxon>Fungi</taxon>
        <taxon>Dikarya</taxon>
        <taxon>Basidiomycota</taxon>
        <taxon>Pucciniomycotina</taxon>
        <taxon>Pucciniomycetes</taxon>
        <taxon>Pucciniales</taxon>
        <taxon>Pucciniaceae</taxon>
        <taxon>Puccinia</taxon>
    </lineage>
</organism>
<evidence type="ECO:0000256" key="1">
    <source>
        <dbReference type="SAM" id="MobiDB-lite"/>
    </source>
</evidence>
<accession>A0A2N5T5K9</accession>
<sequence>MLSAASHARWRVASVSGPVSSSSDAHSGALPSVHSSSSAVPPSDSTIVWPISTTAQIGTQSMRWLGSSHLGRWAHRDPEVPRHSPEDFSDRLAPGPAQALTIASRSEGSWGDPASRSDLLRRRTGGGCIRQAEGLVLSSVLPSCRSAGLSLIRVSSSTVDMKQVAQFTPTCKDVLFAQQAMKWHLLVLLTVHYITACAECIQIWVARIREACSMGMMALLSMACTAGINRSNTAVRAVLEQPCSTGGRTGTVRPKRDPTGRTDLSDRSRLVLCDRSQELIGQACPTRRQVLRSDSACPTTDRARLFEHRSNCRVRPVNAGSDGMNSAVALN</sequence>
<gene>
    <name evidence="2" type="ORF">PCANC_09316</name>
</gene>
<comment type="caution">
    <text evidence="2">The sequence shown here is derived from an EMBL/GenBank/DDBJ whole genome shotgun (WGS) entry which is preliminary data.</text>
</comment>
<protein>
    <submittedName>
        <fullName evidence="2">Uncharacterized protein</fullName>
    </submittedName>
</protein>
<evidence type="ECO:0000313" key="3">
    <source>
        <dbReference type="Proteomes" id="UP000235388"/>
    </source>
</evidence>
<dbReference type="EMBL" id="PGCJ01000792">
    <property type="protein sequence ID" value="PLW20766.1"/>
    <property type="molecule type" value="Genomic_DNA"/>
</dbReference>
<reference evidence="2 3" key="1">
    <citation type="submission" date="2017-11" db="EMBL/GenBank/DDBJ databases">
        <title>De novo assembly and phasing of dikaryotic genomes from two isolates of Puccinia coronata f. sp. avenae, the causal agent of oat crown rust.</title>
        <authorList>
            <person name="Miller M.E."/>
            <person name="Zhang Y."/>
            <person name="Omidvar V."/>
            <person name="Sperschneider J."/>
            <person name="Schwessinger B."/>
            <person name="Raley C."/>
            <person name="Palmer J.M."/>
            <person name="Garnica D."/>
            <person name="Upadhyaya N."/>
            <person name="Rathjen J."/>
            <person name="Taylor J.M."/>
            <person name="Park R.F."/>
            <person name="Dodds P.N."/>
            <person name="Hirsch C.D."/>
            <person name="Kianian S.F."/>
            <person name="Figueroa M."/>
        </authorList>
    </citation>
    <scope>NUCLEOTIDE SEQUENCE [LARGE SCALE GENOMIC DNA]</scope>
    <source>
        <strain evidence="2">12NC29</strain>
    </source>
</reference>
<dbReference type="Proteomes" id="UP000235388">
    <property type="component" value="Unassembled WGS sequence"/>
</dbReference>
<proteinExistence type="predicted"/>
<keyword evidence="3" id="KW-1185">Reference proteome</keyword>
<dbReference type="AlphaFoldDB" id="A0A2N5T5K9"/>
<feature type="region of interest" description="Disordered" evidence="1">
    <location>
        <begin position="16"/>
        <end position="44"/>
    </location>
</feature>
<name>A0A2N5T5K9_9BASI</name>